<dbReference type="AlphaFoldDB" id="E9GT81"/>
<feature type="transmembrane region" description="Helical" evidence="1">
    <location>
        <begin position="38"/>
        <end position="58"/>
    </location>
</feature>
<evidence type="ECO:0000256" key="1">
    <source>
        <dbReference type="SAM" id="Phobius"/>
    </source>
</evidence>
<proteinExistence type="predicted"/>
<evidence type="ECO:0000313" key="3">
    <source>
        <dbReference type="Proteomes" id="UP000000305"/>
    </source>
</evidence>
<gene>
    <name evidence="2" type="ORF">DAPPUDRAFT_305825</name>
</gene>
<sequence length="91" mass="10345">MQTMKHFEGEKESFRSFIVTVVCVDVMLSSLSSGQTDIPNVGCQILFLFVPLGLLSVLKKNLWLDKRLSANIVFCFYLAKNRILKPFILCT</sequence>
<keyword evidence="3" id="KW-1185">Reference proteome</keyword>
<dbReference type="EMBL" id="GL732563">
    <property type="protein sequence ID" value="EFX77232.1"/>
    <property type="molecule type" value="Genomic_DNA"/>
</dbReference>
<dbReference type="KEGG" id="dpx:DAPPUDRAFT_305825"/>
<keyword evidence="1" id="KW-0472">Membrane</keyword>
<dbReference type="Proteomes" id="UP000000305">
    <property type="component" value="Unassembled WGS sequence"/>
</dbReference>
<evidence type="ECO:0000313" key="2">
    <source>
        <dbReference type="EMBL" id="EFX77232.1"/>
    </source>
</evidence>
<organism evidence="2 3">
    <name type="scientific">Daphnia pulex</name>
    <name type="common">Water flea</name>
    <dbReference type="NCBI Taxonomy" id="6669"/>
    <lineage>
        <taxon>Eukaryota</taxon>
        <taxon>Metazoa</taxon>
        <taxon>Ecdysozoa</taxon>
        <taxon>Arthropoda</taxon>
        <taxon>Crustacea</taxon>
        <taxon>Branchiopoda</taxon>
        <taxon>Diplostraca</taxon>
        <taxon>Cladocera</taxon>
        <taxon>Anomopoda</taxon>
        <taxon>Daphniidae</taxon>
        <taxon>Daphnia</taxon>
    </lineage>
</organism>
<keyword evidence="1" id="KW-1133">Transmembrane helix</keyword>
<reference evidence="2 3" key="1">
    <citation type="journal article" date="2011" name="Science">
        <title>The ecoresponsive genome of Daphnia pulex.</title>
        <authorList>
            <person name="Colbourne J.K."/>
            <person name="Pfrender M.E."/>
            <person name="Gilbert D."/>
            <person name="Thomas W.K."/>
            <person name="Tucker A."/>
            <person name="Oakley T.H."/>
            <person name="Tokishita S."/>
            <person name="Aerts A."/>
            <person name="Arnold G.J."/>
            <person name="Basu M.K."/>
            <person name="Bauer D.J."/>
            <person name="Caceres C.E."/>
            <person name="Carmel L."/>
            <person name="Casola C."/>
            <person name="Choi J.H."/>
            <person name="Detter J.C."/>
            <person name="Dong Q."/>
            <person name="Dusheyko S."/>
            <person name="Eads B.D."/>
            <person name="Frohlich T."/>
            <person name="Geiler-Samerotte K.A."/>
            <person name="Gerlach D."/>
            <person name="Hatcher P."/>
            <person name="Jogdeo S."/>
            <person name="Krijgsveld J."/>
            <person name="Kriventseva E.V."/>
            <person name="Kultz D."/>
            <person name="Laforsch C."/>
            <person name="Lindquist E."/>
            <person name="Lopez J."/>
            <person name="Manak J.R."/>
            <person name="Muller J."/>
            <person name="Pangilinan J."/>
            <person name="Patwardhan R.P."/>
            <person name="Pitluck S."/>
            <person name="Pritham E.J."/>
            <person name="Rechtsteiner A."/>
            <person name="Rho M."/>
            <person name="Rogozin I.B."/>
            <person name="Sakarya O."/>
            <person name="Salamov A."/>
            <person name="Schaack S."/>
            <person name="Shapiro H."/>
            <person name="Shiga Y."/>
            <person name="Skalitzky C."/>
            <person name="Smith Z."/>
            <person name="Souvorov A."/>
            <person name="Sung W."/>
            <person name="Tang Z."/>
            <person name="Tsuchiya D."/>
            <person name="Tu H."/>
            <person name="Vos H."/>
            <person name="Wang M."/>
            <person name="Wolf Y.I."/>
            <person name="Yamagata H."/>
            <person name="Yamada T."/>
            <person name="Ye Y."/>
            <person name="Shaw J.R."/>
            <person name="Andrews J."/>
            <person name="Crease T.J."/>
            <person name="Tang H."/>
            <person name="Lucas S.M."/>
            <person name="Robertson H.M."/>
            <person name="Bork P."/>
            <person name="Koonin E.V."/>
            <person name="Zdobnov E.M."/>
            <person name="Grigoriev I.V."/>
            <person name="Lynch M."/>
            <person name="Boore J.L."/>
        </authorList>
    </citation>
    <scope>NUCLEOTIDE SEQUENCE [LARGE SCALE GENOMIC DNA]</scope>
</reference>
<name>E9GT81_DAPPU</name>
<dbReference type="HOGENOM" id="CLU_2429301_0_0_1"/>
<feature type="transmembrane region" description="Helical" evidence="1">
    <location>
        <begin position="12"/>
        <end position="32"/>
    </location>
</feature>
<protein>
    <submittedName>
        <fullName evidence="2">Uncharacterized protein</fullName>
    </submittedName>
</protein>
<keyword evidence="1" id="KW-0812">Transmembrane</keyword>
<dbReference type="InParanoid" id="E9GT81"/>
<accession>E9GT81</accession>